<proteinExistence type="predicted"/>
<dbReference type="AlphaFoldDB" id="A0A438HQS7"/>
<sequence>MGGAVSIGRLIIDSDDMSVGTSESAGGSGCEALDDLPRPEVLALWQEGIEEEGPVAALPWKVESAGPPRPEMENHLASEQKRLSTLVGRGVRVSEMRCARGTISNGEGQGRKVAEENEEFARTGVLAKWGF</sequence>
<organism evidence="1 2">
    <name type="scientific">Vitis vinifera</name>
    <name type="common">Grape</name>
    <dbReference type="NCBI Taxonomy" id="29760"/>
    <lineage>
        <taxon>Eukaryota</taxon>
        <taxon>Viridiplantae</taxon>
        <taxon>Streptophyta</taxon>
        <taxon>Embryophyta</taxon>
        <taxon>Tracheophyta</taxon>
        <taxon>Spermatophyta</taxon>
        <taxon>Magnoliopsida</taxon>
        <taxon>eudicotyledons</taxon>
        <taxon>Gunneridae</taxon>
        <taxon>Pentapetalae</taxon>
        <taxon>rosids</taxon>
        <taxon>Vitales</taxon>
        <taxon>Vitaceae</taxon>
        <taxon>Viteae</taxon>
        <taxon>Vitis</taxon>
    </lineage>
</organism>
<comment type="caution">
    <text evidence="1">The sequence shown here is derived from an EMBL/GenBank/DDBJ whole genome shotgun (WGS) entry which is preliminary data.</text>
</comment>
<name>A0A438HQS7_VITVI</name>
<evidence type="ECO:0000313" key="2">
    <source>
        <dbReference type="Proteomes" id="UP000288805"/>
    </source>
</evidence>
<dbReference type="Proteomes" id="UP000288805">
    <property type="component" value="Unassembled WGS sequence"/>
</dbReference>
<gene>
    <name evidence="1" type="ORF">CK203_042748</name>
</gene>
<reference evidence="1 2" key="1">
    <citation type="journal article" date="2018" name="PLoS Genet.">
        <title>Population sequencing reveals clonal diversity and ancestral inbreeding in the grapevine cultivar Chardonnay.</title>
        <authorList>
            <person name="Roach M.J."/>
            <person name="Johnson D.L."/>
            <person name="Bohlmann J."/>
            <person name="van Vuuren H.J."/>
            <person name="Jones S.J."/>
            <person name="Pretorius I.S."/>
            <person name="Schmidt S.A."/>
            <person name="Borneman A.R."/>
        </authorList>
    </citation>
    <scope>NUCLEOTIDE SEQUENCE [LARGE SCALE GENOMIC DNA]</scope>
    <source>
        <strain evidence="2">cv. Chardonnay</strain>
        <tissue evidence="1">Leaf</tissue>
    </source>
</reference>
<evidence type="ECO:0000313" key="1">
    <source>
        <dbReference type="EMBL" id="RVW86818.1"/>
    </source>
</evidence>
<protein>
    <submittedName>
        <fullName evidence="1">Uncharacterized protein</fullName>
    </submittedName>
</protein>
<accession>A0A438HQS7</accession>
<dbReference type="EMBL" id="QGNW01000190">
    <property type="protein sequence ID" value="RVW86818.1"/>
    <property type="molecule type" value="Genomic_DNA"/>
</dbReference>